<evidence type="ECO:0000313" key="2">
    <source>
        <dbReference type="Proteomes" id="UP001295684"/>
    </source>
</evidence>
<accession>A0AAD1UBB8</accession>
<name>A0AAD1UBB8_EUPCR</name>
<evidence type="ECO:0000313" key="1">
    <source>
        <dbReference type="EMBL" id="CAI2366021.1"/>
    </source>
</evidence>
<reference evidence="1" key="1">
    <citation type="submission" date="2023-07" db="EMBL/GenBank/DDBJ databases">
        <authorList>
            <consortium name="AG Swart"/>
            <person name="Singh M."/>
            <person name="Singh A."/>
            <person name="Seah K."/>
            <person name="Emmerich C."/>
        </authorList>
    </citation>
    <scope>NUCLEOTIDE SEQUENCE</scope>
    <source>
        <strain evidence="1">DP1</strain>
    </source>
</reference>
<proteinExistence type="predicted"/>
<dbReference type="Proteomes" id="UP001295684">
    <property type="component" value="Unassembled WGS sequence"/>
</dbReference>
<dbReference type="EMBL" id="CAMPGE010007093">
    <property type="protein sequence ID" value="CAI2366021.1"/>
    <property type="molecule type" value="Genomic_DNA"/>
</dbReference>
<protein>
    <submittedName>
        <fullName evidence="1">Uncharacterized protein</fullName>
    </submittedName>
</protein>
<keyword evidence="2" id="KW-1185">Reference proteome</keyword>
<sequence>MNTKPFSCRIMLKKRENSSVTVKSSGNNIVARSFRTRQRTSRAHGLNLKFLKNHKALSKHPRSNMSEIMTASKKSAHFKIFKFDYSSARNRKPSVNLKKDGGSKHKGRNYGHKTIQEDYDREDIFLPYNETFQLRDYLEYESEEEPQPQTTRLELEEMNLALPSHW</sequence>
<comment type="caution">
    <text evidence="1">The sequence shown here is derived from an EMBL/GenBank/DDBJ whole genome shotgun (WGS) entry which is preliminary data.</text>
</comment>
<dbReference type="AlphaFoldDB" id="A0AAD1UBB8"/>
<organism evidence="1 2">
    <name type="scientific">Euplotes crassus</name>
    <dbReference type="NCBI Taxonomy" id="5936"/>
    <lineage>
        <taxon>Eukaryota</taxon>
        <taxon>Sar</taxon>
        <taxon>Alveolata</taxon>
        <taxon>Ciliophora</taxon>
        <taxon>Intramacronucleata</taxon>
        <taxon>Spirotrichea</taxon>
        <taxon>Hypotrichia</taxon>
        <taxon>Euplotida</taxon>
        <taxon>Euplotidae</taxon>
        <taxon>Moneuplotes</taxon>
    </lineage>
</organism>
<gene>
    <name evidence="1" type="ORF">ECRASSUSDP1_LOCUS7290</name>
</gene>